<dbReference type="EMBL" id="JANKHO010000992">
    <property type="protein sequence ID" value="KAJ3504566.1"/>
    <property type="molecule type" value="Genomic_DNA"/>
</dbReference>
<proteinExistence type="predicted"/>
<reference evidence="2" key="1">
    <citation type="submission" date="2022-07" db="EMBL/GenBank/DDBJ databases">
        <title>Genome Sequence of Agrocybe chaxingu.</title>
        <authorList>
            <person name="Buettner E."/>
        </authorList>
    </citation>
    <scope>NUCLEOTIDE SEQUENCE</scope>
    <source>
        <strain evidence="2">MP-N11</strain>
    </source>
</reference>
<comment type="caution">
    <text evidence="2">The sequence shown here is derived from an EMBL/GenBank/DDBJ whole genome shotgun (WGS) entry which is preliminary data.</text>
</comment>
<evidence type="ECO:0000313" key="3">
    <source>
        <dbReference type="Proteomes" id="UP001148786"/>
    </source>
</evidence>
<accession>A0A9W8K2T6</accession>
<organism evidence="2 3">
    <name type="scientific">Agrocybe chaxingu</name>
    <dbReference type="NCBI Taxonomy" id="84603"/>
    <lineage>
        <taxon>Eukaryota</taxon>
        <taxon>Fungi</taxon>
        <taxon>Dikarya</taxon>
        <taxon>Basidiomycota</taxon>
        <taxon>Agaricomycotina</taxon>
        <taxon>Agaricomycetes</taxon>
        <taxon>Agaricomycetidae</taxon>
        <taxon>Agaricales</taxon>
        <taxon>Agaricineae</taxon>
        <taxon>Strophariaceae</taxon>
        <taxon>Agrocybe</taxon>
    </lineage>
</organism>
<dbReference type="Proteomes" id="UP001148786">
    <property type="component" value="Unassembled WGS sequence"/>
</dbReference>
<sequence length="152" mass="16268">MLGPVQPLCDSGGVAKQPAVFSRLILVHISHVSSPWTRVYWRIPSDSSREMGLTRLGGIESGIDGGEEAYGREIVVIIEVRHGTELHIVEESHPAIPSTPPSLVVFSNLIIFSSTVLLLPSRAMPTLPAHLPAQASPPQPARAEIPFSLAPG</sequence>
<evidence type="ECO:0000313" key="2">
    <source>
        <dbReference type="EMBL" id="KAJ3504566.1"/>
    </source>
</evidence>
<evidence type="ECO:0000256" key="1">
    <source>
        <dbReference type="SAM" id="MobiDB-lite"/>
    </source>
</evidence>
<protein>
    <submittedName>
        <fullName evidence="2">Uncharacterized protein</fullName>
    </submittedName>
</protein>
<keyword evidence="3" id="KW-1185">Reference proteome</keyword>
<gene>
    <name evidence="2" type="ORF">NLJ89_g7870</name>
</gene>
<dbReference type="AlphaFoldDB" id="A0A9W8K2T6"/>
<name>A0A9W8K2T6_9AGAR</name>
<feature type="region of interest" description="Disordered" evidence="1">
    <location>
        <begin position="130"/>
        <end position="152"/>
    </location>
</feature>